<reference evidence="7" key="1">
    <citation type="submission" date="2012-12" db="EMBL/GenBank/DDBJ databases">
        <authorList>
            <person name="Hellsten U."/>
            <person name="Grimwood J."/>
            <person name="Chapman J.A."/>
            <person name="Shapiro H."/>
            <person name="Aerts A."/>
            <person name="Otillar R.P."/>
            <person name="Terry A.Y."/>
            <person name="Boore J.L."/>
            <person name="Simakov O."/>
            <person name="Marletaz F."/>
            <person name="Cho S.-J."/>
            <person name="Edsinger-Gonzales E."/>
            <person name="Havlak P."/>
            <person name="Kuo D.-H."/>
            <person name="Larsson T."/>
            <person name="Lv J."/>
            <person name="Arendt D."/>
            <person name="Savage R."/>
            <person name="Osoegawa K."/>
            <person name="de Jong P."/>
            <person name="Lindberg D.R."/>
            <person name="Seaver E.C."/>
            <person name="Weisblat D.A."/>
            <person name="Putnam N.H."/>
            <person name="Grigoriev I.V."/>
            <person name="Rokhsar D.S."/>
        </authorList>
    </citation>
    <scope>NUCLEOTIDE SEQUENCE</scope>
    <source>
        <strain evidence="7">I ESC-2004</strain>
    </source>
</reference>
<name>R7TM48_CAPTE</name>
<dbReference type="InterPro" id="IPR036388">
    <property type="entry name" value="WH-like_DNA-bd_sf"/>
</dbReference>
<dbReference type="GO" id="GO:0030154">
    <property type="term" value="P:cell differentiation"/>
    <property type="evidence" value="ECO:0007669"/>
    <property type="project" value="TreeGrafter"/>
</dbReference>
<dbReference type="Proteomes" id="UP000014760">
    <property type="component" value="Unassembled WGS sequence"/>
</dbReference>
<dbReference type="SMART" id="SM00339">
    <property type="entry name" value="FH"/>
    <property type="match status" value="1"/>
</dbReference>
<dbReference type="InterPro" id="IPR050211">
    <property type="entry name" value="FOX_domain-containing"/>
</dbReference>
<dbReference type="InterPro" id="IPR036390">
    <property type="entry name" value="WH_DNA-bd_sf"/>
</dbReference>
<accession>R7TM48</accession>
<evidence type="ECO:0000313" key="5">
    <source>
        <dbReference type="EMBL" id="ELT94607.1"/>
    </source>
</evidence>
<proteinExistence type="predicted"/>
<dbReference type="EMBL" id="KB309374">
    <property type="protein sequence ID" value="ELT94607.1"/>
    <property type="molecule type" value="Genomic_DNA"/>
</dbReference>
<dbReference type="GO" id="GO:0009653">
    <property type="term" value="P:anatomical structure morphogenesis"/>
    <property type="evidence" value="ECO:0007669"/>
    <property type="project" value="TreeGrafter"/>
</dbReference>
<protein>
    <recommendedName>
        <fullName evidence="4">Fork-head domain-containing protein</fullName>
    </recommendedName>
</protein>
<dbReference type="PROSITE" id="PS50039">
    <property type="entry name" value="FORK_HEAD_3"/>
    <property type="match status" value="1"/>
</dbReference>
<keyword evidence="2" id="KW-0539">Nucleus</keyword>
<feature type="region of interest" description="Disordered" evidence="3">
    <location>
        <begin position="251"/>
        <end position="302"/>
    </location>
</feature>
<dbReference type="AlphaFoldDB" id="R7TM48"/>
<evidence type="ECO:0000256" key="1">
    <source>
        <dbReference type="ARBA" id="ARBA00023125"/>
    </source>
</evidence>
<dbReference type="PANTHER" id="PTHR11829">
    <property type="entry name" value="FORKHEAD BOX PROTEIN"/>
    <property type="match status" value="1"/>
</dbReference>
<evidence type="ECO:0000313" key="7">
    <source>
        <dbReference type="Proteomes" id="UP000014760"/>
    </source>
</evidence>
<dbReference type="SUPFAM" id="SSF46785">
    <property type="entry name" value="Winged helix' DNA-binding domain"/>
    <property type="match status" value="1"/>
</dbReference>
<keyword evidence="7" id="KW-1185">Reference proteome</keyword>
<feature type="domain" description="Fork-head" evidence="4">
    <location>
        <begin position="156"/>
        <end position="248"/>
    </location>
</feature>
<evidence type="ECO:0000259" key="4">
    <source>
        <dbReference type="PROSITE" id="PS50039"/>
    </source>
</evidence>
<evidence type="ECO:0000256" key="3">
    <source>
        <dbReference type="SAM" id="MobiDB-lite"/>
    </source>
</evidence>
<dbReference type="GO" id="GO:0000978">
    <property type="term" value="F:RNA polymerase II cis-regulatory region sequence-specific DNA binding"/>
    <property type="evidence" value="ECO:0007669"/>
    <property type="project" value="TreeGrafter"/>
</dbReference>
<evidence type="ECO:0000313" key="6">
    <source>
        <dbReference type="EnsemblMetazoa" id="CapteP207452"/>
    </source>
</evidence>
<organism evidence="5">
    <name type="scientific">Capitella teleta</name>
    <name type="common">Polychaete worm</name>
    <dbReference type="NCBI Taxonomy" id="283909"/>
    <lineage>
        <taxon>Eukaryota</taxon>
        <taxon>Metazoa</taxon>
        <taxon>Spiralia</taxon>
        <taxon>Lophotrochozoa</taxon>
        <taxon>Annelida</taxon>
        <taxon>Polychaeta</taxon>
        <taxon>Sedentaria</taxon>
        <taxon>Scolecida</taxon>
        <taxon>Capitellidae</taxon>
        <taxon>Capitella</taxon>
    </lineage>
</organism>
<feature type="compositionally biased region" description="Polar residues" evidence="3">
    <location>
        <begin position="130"/>
        <end position="157"/>
    </location>
</feature>
<dbReference type="HOGENOM" id="CLU_624456_0_0_1"/>
<dbReference type="PRINTS" id="PR00053">
    <property type="entry name" value="FORKHEAD"/>
</dbReference>
<dbReference type="Pfam" id="PF00250">
    <property type="entry name" value="Forkhead"/>
    <property type="match status" value="1"/>
</dbReference>
<dbReference type="GO" id="GO:0005634">
    <property type="term" value="C:nucleus"/>
    <property type="evidence" value="ECO:0007669"/>
    <property type="project" value="UniProtKB-SubCell"/>
</dbReference>
<dbReference type="GO" id="GO:0000981">
    <property type="term" value="F:DNA-binding transcription factor activity, RNA polymerase II-specific"/>
    <property type="evidence" value="ECO:0007669"/>
    <property type="project" value="TreeGrafter"/>
</dbReference>
<feature type="compositionally biased region" description="Polar residues" evidence="3">
    <location>
        <begin position="287"/>
        <end position="302"/>
    </location>
</feature>
<reference evidence="6" key="3">
    <citation type="submission" date="2015-06" db="UniProtKB">
        <authorList>
            <consortium name="EnsemblMetazoa"/>
        </authorList>
    </citation>
    <scope>IDENTIFICATION</scope>
</reference>
<reference evidence="5 7" key="2">
    <citation type="journal article" date="2013" name="Nature">
        <title>Insights into bilaterian evolution from three spiralian genomes.</title>
        <authorList>
            <person name="Simakov O."/>
            <person name="Marletaz F."/>
            <person name="Cho S.J."/>
            <person name="Edsinger-Gonzales E."/>
            <person name="Havlak P."/>
            <person name="Hellsten U."/>
            <person name="Kuo D.H."/>
            <person name="Larsson T."/>
            <person name="Lv J."/>
            <person name="Arendt D."/>
            <person name="Savage R."/>
            <person name="Osoegawa K."/>
            <person name="de Jong P."/>
            <person name="Grimwood J."/>
            <person name="Chapman J.A."/>
            <person name="Shapiro H."/>
            <person name="Aerts A."/>
            <person name="Otillar R.P."/>
            <person name="Terry A.Y."/>
            <person name="Boore J.L."/>
            <person name="Grigoriev I.V."/>
            <person name="Lindberg D.R."/>
            <person name="Seaver E.C."/>
            <person name="Weisblat D.A."/>
            <person name="Putnam N.H."/>
            <person name="Rokhsar D.S."/>
        </authorList>
    </citation>
    <scope>NUCLEOTIDE SEQUENCE</scope>
    <source>
        <strain evidence="5 7">I ESC-2004</strain>
    </source>
</reference>
<dbReference type="OMA" id="YEYIMRH"/>
<sequence length="439" mass="48796">MDYAHFPTMTSDDLSIDLNVVMSALAEKFPDLDPLTTTPSFPPFDHPDQDPTFDPKVLEVMSILSKEYPNLNPPVRAATVTPVTPPQVDLSARETTVDYTRVPSPVTPASQGGALSPCIEDSPAKAPSACNDSGYLSTVATPSPQAAQPQKEQLQPPSESYVTMIGKAMMSFPEREMVLGDLYTYLTETYPYLRTAKSSWKSTVRHNLSVCPCFVRGRKARQGRGYLWGVHPAYMQNFEKGLFTIRAAKRAAMNHSRRRGGSKSSKENVRRQTATPATGIDAYIPQQPCQAPSTANPSTNTQQQILQPKMFPAQTTANTASHLQPSVQAPLYQAQPTATASNADQLQYHQWYQTQATATQSQQYHQQRYPPQSIIATPQPYQQQNVQPFRQPQHPSSVLHTSTPQYPLPHPPMPSWSTMDRGENYSMEESCQRLMDFCA</sequence>
<dbReference type="EnsemblMetazoa" id="CapteT207452">
    <property type="protein sequence ID" value="CapteP207452"/>
    <property type="gene ID" value="CapteG207452"/>
</dbReference>
<dbReference type="InterPro" id="IPR001766">
    <property type="entry name" value="Fork_head_dom"/>
</dbReference>
<dbReference type="FunCoup" id="R7TM48">
    <property type="interactions" value="1"/>
</dbReference>
<dbReference type="InterPro" id="IPR047519">
    <property type="entry name" value="FH_FOXQ2-like"/>
</dbReference>
<evidence type="ECO:0000256" key="2">
    <source>
        <dbReference type="PROSITE-ProRule" id="PRU00089"/>
    </source>
</evidence>
<dbReference type="CDD" id="cd20035">
    <property type="entry name" value="FH_FOXQ2-like"/>
    <property type="match status" value="1"/>
</dbReference>
<keyword evidence="1 2" id="KW-0238">DNA-binding</keyword>
<feature type="region of interest" description="Disordered" evidence="3">
    <location>
        <begin position="101"/>
        <end position="157"/>
    </location>
</feature>
<dbReference type="PANTHER" id="PTHR11829:SF142">
    <property type="entry name" value="FORK-HEAD DOMAIN-CONTAINING PROTEIN"/>
    <property type="match status" value="1"/>
</dbReference>
<gene>
    <name evidence="5" type="ORF">CAPTEDRAFT_207452</name>
</gene>
<dbReference type="STRING" id="283909.R7TM48"/>
<dbReference type="Gene3D" id="1.10.10.10">
    <property type="entry name" value="Winged helix-like DNA-binding domain superfamily/Winged helix DNA-binding domain"/>
    <property type="match status" value="1"/>
</dbReference>
<comment type="subcellular location">
    <subcellularLocation>
        <location evidence="2">Nucleus</location>
    </subcellularLocation>
</comment>
<feature type="DNA-binding region" description="Fork-head" evidence="2">
    <location>
        <begin position="156"/>
        <end position="248"/>
    </location>
</feature>
<dbReference type="EMBL" id="AMQN01002499">
    <property type="status" value="NOT_ANNOTATED_CDS"/>
    <property type="molecule type" value="Genomic_DNA"/>
</dbReference>